<dbReference type="InterPro" id="IPR015943">
    <property type="entry name" value="WD40/YVTN_repeat-like_dom_sf"/>
</dbReference>
<keyword evidence="1 3" id="KW-0853">WD repeat</keyword>
<accession>A0A238BKS4</accession>
<dbReference type="PANTHER" id="PTHR45903">
    <property type="entry name" value="GLUTAMATE-RICH WD REPEAT-CONTAINING PROTEIN 1"/>
    <property type="match status" value="1"/>
</dbReference>
<evidence type="ECO:0000313" key="4">
    <source>
        <dbReference type="EMBL" id="OZC06049.1"/>
    </source>
</evidence>
<keyword evidence="5" id="KW-1185">Reference proteome</keyword>
<dbReference type="InterPro" id="IPR051972">
    <property type="entry name" value="Glutamate-rich_WD_repeat"/>
</dbReference>
<evidence type="ECO:0000313" key="5">
    <source>
        <dbReference type="Proteomes" id="UP000242913"/>
    </source>
</evidence>
<dbReference type="GO" id="GO:0042254">
    <property type="term" value="P:ribosome biogenesis"/>
    <property type="evidence" value="ECO:0007669"/>
    <property type="project" value="TreeGrafter"/>
</dbReference>
<dbReference type="InterPro" id="IPR019775">
    <property type="entry name" value="WD40_repeat_CS"/>
</dbReference>
<dbReference type="AlphaFoldDB" id="A0A238BKS4"/>
<dbReference type="PROSITE" id="PS50082">
    <property type="entry name" value="WD_REPEATS_2"/>
    <property type="match status" value="1"/>
</dbReference>
<dbReference type="OrthoDB" id="2161379at2759"/>
<protein>
    <submittedName>
        <fullName evidence="4">Uncharacterized protein</fullName>
    </submittedName>
</protein>
<keyword evidence="2" id="KW-0677">Repeat</keyword>
<name>A0A238BKS4_9BILA</name>
<dbReference type="InterPro" id="IPR001680">
    <property type="entry name" value="WD40_rpt"/>
</dbReference>
<gene>
    <name evidence="4" type="ORF">X798_06964</name>
</gene>
<dbReference type="EMBL" id="KZ270247">
    <property type="protein sequence ID" value="OZC06049.1"/>
    <property type="molecule type" value="Genomic_DNA"/>
</dbReference>
<sequence length="71" mass="7867">MIASGEDNQVTIWDLSLEADSAEDIADVPQQLLFTHMGQKEVKEVHWHSQIPGFAVTTALSGFNVFKPINL</sequence>
<dbReference type="PROSITE" id="PS00678">
    <property type="entry name" value="WD_REPEATS_1"/>
    <property type="match status" value="1"/>
</dbReference>
<dbReference type="GO" id="GO:0005730">
    <property type="term" value="C:nucleolus"/>
    <property type="evidence" value="ECO:0007669"/>
    <property type="project" value="TreeGrafter"/>
</dbReference>
<dbReference type="Gene3D" id="2.130.10.10">
    <property type="entry name" value="YVTN repeat-like/Quinoprotein amine dehydrogenase"/>
    <property type="match status" value="1"/>
</dbReference>
<evidence type="ECO:0000256" key="3">
    <source>
        <dbReference type="PROSITE-ProRule" id="PRU00221"/>
    </source>
</evidence>
<proteinExistence type="predicted"/>
<organism evidence="4 5">
    <name type="scientific">Onchocerca flexuosa</name>
    <dbReference type="NCBI Taxonomy" id="387005"/>
    <lineage>
        <taxon>Eukaryota</taxon>
        <taxon>Metazoa</taxon>
        <taxon>Ecdysozoa</taxon>
        <taxon>Nematoda</taxon>
        <taxon>Chromadorea</taxon>
        <taxon>Rhabditida</taxon>
        <taxon>Spirurina</taxon>
        <taxon>Spiruromorpha</taxon>
        <taxon>Filarioidea</taxon>
        <taxon>Onchocercidae</taxon>
        <taxon>Onchocerca</taxon>
    </lineage>
</organism>
<dbReference type="Proteomes" id="UP000242913">
    <property type="component" value="Unassembled WGS sequence"/>
</dbReference>
<dbReference type="PANTHER" id="PTHR45903:SF1">
    <property type="entry name" value="GLUTAMATE-RICH WD REPEAT-CONTAINING PROTEIN 1"/>
    <property type="match status" value="1"/>
</dbReference>
<reference evidence="4 5" key="1">
    <citation type="submission" date="2015-12" db="EMBL/GenBank/DDBJ databases">
        <title>Draft genome of the nematode, Onchocerca flexuosa.</title>
        <authorList>
            <person name="Mitreva M."/>
        </authorList>
    </citation>
    <scope>NUCLEOTIDE SEQUENCE [LARGE SCALE GENOMIC DNA]</scope>
    <source>
        <strain evidence="4">Red Deer</strain>
    </source>
</reference>
<evidence type="ECO:0000256" key="1">
    <source>
        <dbReference type="ARBA" id="ARBA00022574"/>
    </source>
</evidence>
<evidence type="ECO:0000256" key="2">
    <source>
        <dbReference type="ARBA" id="ARBA00022737"/>
    </source>
</evidence>
<feature type="repeat" description="WD" evidence="3">
    <location>
        <begin position="1"/>
        <end position="16"/>
    </location>
</feature>